<reference evidence="2" key="1">
    <citation type="submission" date="2024-05" db="EMBL/GenBank/DDBJ databases">
        <authorList>
            <person name="Kim S."/>
            <person name="Heo J."/>
            <person name="Choi H."/>
            <person name="Choi Y."/>
            <person name="Kwon S.-W."/>
            <person name="Kim Y."/>
        </authorList>
    </citation>
    <scope>NUCLEOTIDE SEQUENCE</scope>
    <source>
        <strain evidence="2">KACC 23698</strain>
    </source>
</reference>
<dbReference type="Pfam" id="PF01656">
    <property type="entry name" value="CbiA"/>
    <property type="match status" value="1"/>
</dbReference>
<proteinExistence type="predicted"/>
<dbReference type="EMBL" id="CP157484">
    <property type="protein sequence ID" value="XBO40384.1"/>
    <property type="molecule type" value="Genomic_DNA"/>
</dbReference>
<dbReference type="SUPFAM" id="SSF52540">
    <property type="entry name" value="P-loop containing nucleoside triphosphate hydrolases"/>
    <property type="match status" value="1"/>
</dbReference>
<dbReference type="AlphaFoldDB" id="A0AAU7JJR0"/>
<name>A0AAU7JJR0_9HYPH</name>
<organism evidence="2">
    <name type="scientific">Alsobacter sp. KACC 23698</name>
    <dbReference type="NCBI Taxonomy" id="3149229"/>
    <lineage>
        <taxon>Bacteria</taxon>
        <taxon>Pseudomonadati</taxon>
        <taxon>Pseudomonadota</taxon>
        <taxon>Alphaproteobacteria</taxon>
        <taxon>Hyphomicrobiales</taxon>
        <taxon>Alsobacteraceae</taxon>
        <taxon>Alsobacter</taxon>
    </lineage>
</organism>
<dbReference type="InterPro" id="IPR027417">
    <property type="entry name" value="P-loop_NTPase"/>
</dbReference>
<dbReference type="InterPro" id="IPR002586">
    <property type="entry name" value="CobQ/CobB/MinD/ParA_Nub-bd_dom"/>
</dbReference>
<protein>
    <recommendedName>
        <fullName evidence="1">CobQ/CobB/MinD/ParA nucleotide binding domain-containing protein</fullName>
    </recommendedName>
</protein>
<dbReference type="RefSeq" id="WP_406857242.1">
    <property type="nucleotide sequence ID" value="NZ_CP157484.1"/>
</dbReference>
<feature type="domain" description="CobQ/CobB/MinD/ParA nucleotide binding" evidence="1">
    <location>
        <begin position="35"/>
        <end position="75"/>
    </location>
</feature>
<accession>A0AAU7JJR0</accession>
<dbReference type="Gene3D" id="3.40.50.300">
    <property type="entry name" value="P-loop containing nucleotide triphosphate hydrolases"/>
    <property type="match status" value="1"/>
</dbReference>
<sequence length="294" mass="31932">MVNKMAEARPEPKKLVLPENLPPHKKLVFPKKLVLIIASEKGGVRKTTLGTALLTTLALAGLNVRAVQVDRQERLGVMSNLPVTTIEMPGAEEIRRDDLADATALAPLLDMVLDPANEVVVIDIGSNLDARFAEFWAAQDLDEELRQAEVAIIAFVPLLPEADALTLAGRTAERLTAVLPDSARIVFVEGQTGASYANLSGAAGTFVDKVLQPARDRGDAIKHPLLYPRTMSILERARLNPAQFRERPVSELVELTGEPTAVVRQVRADVSTYLHELGQELAKIFPFRNGSAVG</sequence>
<gene>
    <name evidence="2" type="ORF">ABEG18_06325</name>
</gene>
<evidence type="ECO:0000259" key="1">
    <source>
        <dbReference type="Pfam" id="PF01656"/>
    </source>
</evidence>
<evidence type="ECO:0000313" key="2">
    <source>
        <dbReference type="EMBL" id="XBO40384.1"/>
    </source>
</evidence>